<dbReference type="InterPro" id="IPR016040">
    <property type="entry name" value="NAD(P)-bd_dom"/>
</dbReference>
<evidence type="ECO:0000259" key="1">
    <source>
        <dbReference type="Pfam" id="PF13460"/>
    </source>
</evidence>
<dbReference type="Gene3D" id="3.40.50.720">
    <property type="entry name" value="NAD(P)-binding Rossmann-like Domain"/>
    <property type="match status" value="1"/>
</dbReference>
<gene>
    <name evidence="2" type="ORF">RWE15_07740</name>
</gene>
<protein>
    <submittedName>
        <fullName evidence="2">SDR family oxidoreductase</fullName>
    </submittedName>
</protein>
<dbReference type="PANTHER" id="PTHR15020">
    <property type="entry name" value="FLAVIN REDUCTASE-RELATED"/>
    <property type="match status" value="1"/>
</dbReference>
<dbReference type="SUPFAM" id="SSF51735">
    <property type="entry name" value="NAD(P)-binding Rossmann-fold domains"/>
    <property type="match status" value="1"/>
</dbReference>
<dbReference type="Proteomes" id="UP001281447">
    <property type="component" value="Unassembled WGS sequence"/>
</dbReference>
<dbReference type="InterPro" id="IPR036291">
    <property type="entry name" value="NAD(P)-bd_dom_sf"/>
</dbReference>
<dbReference type="EMBL" id="JAWDIP010000003">
    <property type="protein sequence ID" value="MDY0394368.1"/>
    <property type="molecule type" value="Genomic_DNA"/>
</dbReference>
<comment type="caution">
    <text evidence="2">The sequence shown here is derived from an EMBL/GenBank/DDBJ whole genome shotgun (WGS) entry which is preliminary data.</text>
</comment>
<name>A0ABU5C4W2_9BACI</name>
<dbReference type="PANTHER" id="PTHR15020:SF50">
    <property type="entry name" value="UPF0659 PROTEIN YMR090W"/>
    <property type="match status" value="1"/>
</dbReference>
<keyword evidence="3" id="KW-1185">Reference proteome</keyword>
<evidence type="ECO:0000313" key="3">
    <source>
        <dbReference type="Proteomes" id="UP001281447"/>
    </source>
</evidence>
<reference evidence="2 3" key="1">
    <citation type="submission" date="2023-10" db="EMBL/GenBank/DDBJ databases">
        <title>Virgibacillus halophilus 5B73C genome.</title>
        <authorList>
            <person name="Miliotis G."/>
            <person name="Sengupta P."/>
            <person name="Hameed A."/>
            <person name="Chuvochina M."/>
            <person name="Mcdonagh F."/>
            <person name="Simpson A.C."/>
            <person name="Singh N.K."/>
            <person name="Rekha P.D."/>
            <person name="Raman K."/>
            <person name="Hugenholtz P."/>
            <person name="Venkateswaran K."/>
        </authorList>
    </citation>
    <scope>NUCLEOTIDE SEQUENCE [LARGE SCALE GENOMIC DNA]</scope>
    <source>
        <strain evidence="2 3">5B73C</strain>
    </source>
</reference>
<feature type="domain" description="NAD(P)-binding" evidence="1">
    <location>
        <begin position="7"/>
        <end position="190"/>
    </location>
</feature>
<dbReference type="Pfam" id="PF13460">
    <property type="entry name" value="NAD_binding_10"/>
    <property type="match status" value="1"/>
</dbReference>
<organism evidence="2 3">
    <name type="scientific">Tigheibacillus halophilus</name>
    <dbReference type="NCBI Taxonomy" id="361280"/>
    <lineage>
        <taxon>Bacteria</taxon>
        <taxon>Bacillati</taxon>
        <taxon>Bacillota</taxon>
        <taxon>Bacilli</taxon>
        <taxon>Bacillales</taxon>
        <taxon>Bacillaceae</taxon>
        <taxon>Tigheibacillus</taxon>
    </lineage>
</organism>
<dbReference type="RefSeq" id="WP_390354839.1">
    <property type="nucleotide sequence ID" value="NZ_JBHUIZ010000006.1"/>
</dbReference>
<dbReference type="CDD" id="cd05243">
    <property type="entry name" value="SDR_a5"/>
    <property type="match status" value="1"/>
</dbReference>
<evidence type="ECO:0000313" key="2">
    <source>
        <dbReference type="EMBL" id="MDY0394368.1"/>
    </source>
</evidence>
<accession>A0ABU5C4W2</accession>
<sequence length="215" mass="22836">MKVLVAGANGKIGRKLVDMLQDGDKHTVKAMVRKKEQAGAFKEAGVETVLANLEDPVNELAAAAKGCDAIVFTAGSGGSTGPDKTLLVDLDGAVKMMEAAGVAGIKRFVIVSALQADNRENWNEKIKPYYVAKYYADLELMRSSLDYTIVRPGGLLDDAGTGKVTVGKQLTGGSIPREDVARIICTLLDDSNSYRRAFDVVSGDTDIADALQQLA</sequence>
<proteinExistence type="predicted"/>